<sequence length="417" mass="48740">MSDALEEPPLYLTPQFFRRTLEHGLQQLNLQVIGVQLTNLTRGGENYCSNIYRGQIKYRNAENCVLETSLIVKSMPDEKQAILARLHIYNKETLFYMHIKPKLEALMWRAVQGPRTWTLAPKHYYSTTQPEQTIILEDLCAEGYQLKCRQLGLDFDHASLVLAKLAEYHALTMVMAEREPEIIVDRYPFGLLHMDAIKSEPFKLLFGTQLLKLAALVGDCEGFGGITTKLYRYHEHFTDRVLKAVYPLRGNHNVLNHGDLWVNNIFFKYDAEYTVQQVKIIDFQLCFYGSLGFDINYFLNTSLELEVLRDRRQELIDIYYRSLVECLKHLPWSKDLPSYEDIMEEIRKREAYGFFVAFGFFPLMSMIGVDSEDNSLKNFHDETFARQKVQLMFEGNTRTLESLKCILKRLDDLKLFD</sequence>
<dbReference type="OMA" id="CEGFGGI"/>
<dbReference type="GO" id="GO:0016740">
    <property type="term" value="F:transferase activity"/>
    <property type="evidence" value="ECO:0007669"/>
    <property type="project" value="UniProtKB-KW"/>
</dbReference>
<dbReference type="PANTHER" id="PTHR11012:SF56">
    <property type="entry name" value="CHK KINASE-LIKE DOMAIN-CONTAINING PROTEIN-RELATED"/>
    <property type="match status" value="1"/>
</dbReference>
<dbReference type="InterPro" id="IPR011009">
    <property type="entry name" value="Kinase-like_dom_sf"/>
</dbReference>
<dbReference type="PhylomeDB" id="B4Q2U7"/>
<reference evidence="2 3" key="1">
    <citation type="journal article" date="2007" name="Nature">
        <title>Evolution of genes and genomes on the Drosophila phylogeny.</title>
        <authorList>
            <consortium name="Drosophila 12 Genomes Consortium"/>
            <person name="Clark A.G."/>
            <person name="Eisen M.B."/>
            <person name="Smith D.R."/>
            <person name="Bergman C.M."/>
            <person name="Oliver B."/>
            <person name="Markow T.A."/>
            <person name="Kaufman T.C."/>
            <person name="Kellis M."/>
            <person name="Gelbart W."/>
            <person name="Iyer V.N."/>
            <person name="Pollard D.A."/>
            <person name="Sackton T.B."/>
            <person name="Larracuente A.M."/>
            <person name="Singh N.D."/>
            <person name="Abad J.P."/>
            <person name="Abt D.N."/>
            <person name="Adryan B."/>
            <person name="Aguade M."/>
            <person name="Akashi H."/>
            <person name="Anderson W.W."/>
            <person name="Aquadro C.F."/>
            <person name="Ardell D.H."/>
            <person name="Arguello R."/>
            <person name="Artieri C.G."/>
            <person name="Barbash D.A."/>
            <person name="Barker D."/>
            <person name="Barsanti P."/>
            <person name="Batterham P."/>
            <person name="Batzoglou S."/>
            <person name="Begun D."/>
            <person name="Bhutkar A."/>
            <person name="Blanco E."/>
            <person name="Bosak S.A."/>
            <person name="Bradley R.K."/>
            <person name="Brand A.D."/>
            <person name="Brent M.R."/>
            <person name="Brooks A.N."/>
            <person name="Brown R.H."/>
            <person name="Butlin R.K."/>
            <person name="Caggese C."/>
            <person name="Calvi B.R."/>
            <person name="Bernardo de Carvalho A."/>
            <person name="Caspi A."/>
            <person name="Castrezana S."/>
            <person name="Celniker S.E."/>
            <person name="Chang J.L."/>
            <person name="Chapple C."/>
            <person name="Chatterji S."/>
            <person name="Chinwalla A."/>
            <person name="Civetta A."/>
            <person name="Clifton S.W."/>
            <person name="Comeron J.M."/>
            <person name="Costello J.C."/>
            <person name="Coyne J.A."/>
            <person name="Daub J."/>
            <person name="David R.G."/>
            <person name="Delcher A.L."/>
            <person name="Delehaunty K."/>
            <person name="Do C.B."/>
            <person name="Ebling H."/>
            <person name="Edwards K."/>
            <person name="Eickbush T."/>
            <person name="Evans J.D."/>
            <person name="Filipski A."/>
            <person name="Findeiss S."/>
            <person name="Freyhult E."/>
            <person name="Fulton L."/>
            <person name="Fulton R."/>
            <person name="Garcia A.C."/>
            <person name="Gardiner A."/>
            <person name="Garfield D.A."/>
            <person name="Garvin B.E."/>
            <person name="Gibson G."/>
            <person name="Gilbert D."/>
            <person name="Gnerre S."/>
            <person name="Godfrey J."/>
            <person name="Good R."/>
            <person name="Gotea V."/>
            <person name="Gravely B."/>
            <person name="Greenberg A.J."/>
            <person name="Griffiths-Jones S."/>
            <person name="Gross S."/>
            <person name="Guigo R."/>
            <person name="Gustafson E.A."/>
            <person name="Haerty W."/>
            <person name="Hahn M.W."/>
            <person name="Halligan D.L."/>
            <person name="Halpern A.L."/>
            <person name="Halter G.M."/>
            <person name="Han M.V."/>
            <person name="Heger A."/>
            <person name="Hillier L."/>
            <person name="Hinrichs A.S."/>
            <person name="Holmes I."/>
            <person name="Hoskins R.A."/>
            <person name="Hubisz M.J."/>
            <person name="Hultmark D."/>
            <person name="Huntley M.A."/>
            <person name="Jaffe D.B."/>
            <person name="Jagadeeshan S."/>
            <person name="Jeck W.R."/>
            <person name="Johnson J."/>
            <person name="Jones C.D."/>
            <person name="Jordan W.C."/>
            <person name="Karpen G.H."/>
            <person name="Kataoka E."/>
            <person name="Keightley P.D."/>
            <person name="Kheradpour P."/>
            <person name="Kirkness E.F."/>
            <person name="Koerich L.B."/>
            <person name="Kristiansen K."/>
            <person name="Kudrna D."/>
            <person name="Kulathinal R.J."/>
            <person name="Kumar S."/>
            <person name="Kwok R."/>
            <person name="Lander E."/>
            <person name="Langley C.H."/>
            <person name="Lapoint R."/>
            <person name="Lazzaro B.P."/>
            <person name="Lee S.J."/>
            <person name="Levesque L."/>
            <person name="Li R."/>
            <person name="Lin C.F."/>
            <person name="Lin M.F."/>
            <person name="Lindblad-Toh K."/>
            <person name="Llopart A."/>
            <person name="Long M."/>
            <person name="Low L."/>
            <person name="Lozovsky E."/>
            <person name="Lu J."/>
            <person name="Luo M."/>
            <person name="Machado C.A."/>
            <person name="Makalowski W."/>
            <person name="Marzo M."/>
            <person name="Matsuda M."/>
            <person name="Matzkin L."/>
            <person name="McAllister B."/>
            <person name="McBride C.S."/>
            <person name="McKernan B."/>
            <person name="McKernan K."/>
            <person name="Mendez-Lago M."/>
            <person name="Minx P."/>
            <person name="Mollenhauer M.U."/>
            <person name="Montooth K."/>
            <person name="Mount S.M."/>
            <person name="Mu X."/>
            <person name="Myers E."/>
            <person name="Negre B."/>
            <person name="Newfeld S."/>
            <person name="Nielsen R."/>
            <person name="Noor M.A."/>
            <person name="O'Grady P."/>
            <person name="Pachter L."/>
            <person name="Papaceit M."/>
            <person name="Parisi M.J."/>
            <person name="Parisi M."/>
            <person name="Parts L."/>
            <person name="Pedersen J.S."/>
            <person name="Pesole G."/>
            <person name="Phillippy A.M."/>
            <person name="Ponting C.P."/>
            <person name="Pop M."/>
            <person name="Porcelli D."/>
            <person name="Powell J.R."/>
            <person name="Prohaska S."/>
            <person name="Pruitt K."/>
            <person name="Puig M."/>
            <person name="Quesneville H."/>
            <person name="Ram K.R."/>
            <person name="Rand D."/>
            <person name="Rasmussen M.D."/>
            <person name="Reed L.K."/>
            <person name="Reenan R."/>
            <person name="Reily A."/>
            <person name="Remington K.A."/>
            <person name="Rieger T.T."/>
            <person name="Ritchie M.G."/>
            <person name="Robin C."/>
            <person name="Rogers Y.H."/>
            <person name="Rohde C."/>
            <person name="Rozas J."/>
            <person name="Rubenfield M.J."/>
            <person name="Ruiz A."/>
            <person name="Russo S."/>
            <person name="Salzberg S.L."/>
            <person name="Sanchez-Gracia A."/>
            <person name="Saranga D.J."/>
            <person name="Sato H."/>
            <person name="Schaeffer S.W."/>
            <person name="Schatz M.C."/>
            <person name="Schlenke T."/>
            <person name="Schwartz R."/>
            <person name="Segarra C."/>
            <person name="Singh R.S."/>
            <person name="Sirot L."/>
            <person name="Sirota M."/>
            <person name="Sisneros N.B."/>
            <person name="Smith C.D."/>
            <person name="Smith T.F."/>
            <person name="Spieth J."/>
            <person name="Stage D.E."/>
            <person name="Stark A."/>
            <person name="Stephan W."/>
            <person name="Strausberg R.L."/>
            <person name="Strempel S."/>
            <person name="Sturgill D."/>
            <person name="Sutton G."/>
            <person name="Sutton G.G."/>
            <person name="Tao W."/>
            <person name="Teichmann S."/>
            <person name="Tobari Y.N."/>
            <person name="Tomimura Y."/>
            <person name="Tsolas J.M."/>
            <person name="Valente V.L."/>
            <person name="Venter E."/>
            <person name="Venter J.C."/>
            <person name="Vicario S."/>
            <person name="Vieira F.G."/>
            <person name="Vilella A.J."/>
            <person name="Villasante A."/>
            <person name="Walenz B."/>
            <person name="Wang J."/>
            <person name="Wasserman M."/>
            <person name="Watts T."/>
            <person name="Wilson D."/>
            <person name="Wilson R.K."/>
            <person name="Wing R.A."/>
            <person name="Wolfner M.F."/>
            <person name="Wong A."/>
            <person name="Wong G.K."/>
            <person name="Wu C.I."/>
            <person name="Wu G."/>
            <person name="Yamamoto D."/>
            <person name="Yang H.P."/>
            <person name="Yang S.P."/>
            <person name="Yorke J.A."/>
            <person name="Yoshida K."/>
            <person name="Zdobnov E."/>
            <person name="Zhang P."/>
            <person name="Zhang Y."/>
            <person name="Zimin A.V."/>
            <person name="Baldwin J."/>
            <person name="Abdouelleil A."/>
            <person name="Abdulkadir J."/>
            <person name="Abebe A."/>
            <person name="Abera B."/>
            <person name="Abreu J."/>
            <person name="Acer S.C."/>
            <person name="Aftuck L."/>
            <person name="Alexander A."/>
            <person name="An P."/>
            <person name="Anderson E."/>
            <person name="Anderson S."/>
            <person name="Arachi H."/>
            <person name="Azer M."/>
            <person name="Bachantsang P."/>
            <person name="Barry A."/>
            <person name="Bayul T."/>
            <person name="Berlin A."/>
            <person name="Bessette D."/>
            <person name="Bloom T."/>
            <person name="Blye J."/>
            <person name="Boguslavskiy L."/>
            <person name="Bonnet C."/>
            <person name="Boukhgalter B."/>
            <person name="Bourzgui I."/>
            <person name="Brown A."/>
            <person name="Cahill P."/>
            <person name="Channer S."/>
            <person name="Cheshatsang Y."/>
            <person name="Chuda L."/>
            <person name="Citroen M."/>
            <person name="Collymore A."/>
            <person name="Cooke P."/>
            <person name="Costello M."/>
            <person name="D'Aco K."/>
            <person name="Daza R."/>
            <person name="De Haan G."/>
            <person name="DeGray S."/>
            <person name="DeMaso C."/>
            <person name="Dhargay N."/>
            <person name="Dooley K."/>
            <person name="Dooley E."/>
            <person name="Doricent M."/>
            <person name="Dorje P."/>
            <person name="Dorjee K."/>
            <person name="Dupes A."/>
            <person name="Elong R."/>
            <person name="Falk J."/>
            <person name="Farina A."/>
            <person name="Faro S."/>
            <person name="Ferguson D."/>
            <person name="Fisher S."/>
            <person name="Foley C.D."/>
            <person name="Franke A."/>
            <person name="Friedrich D."/>
            <person name="Gadbois L."/>
            <person name="Gearin G."/>
            <person name="Gearin C.R."/>
            <person name="Giannoukos G."/>
            <person name="Goode T."/>
            <person name="Graham J."/>
            <person name="Grandbois E."/>
            <person name="Grewal S."/>
            <person name="Gyaltsen K."/>
            <person name="Hafez N."/>
            <person name="Hagos B."/>
            <person name="Hall J."/>
            <person name="Henson C."/>
            <person name="Hollinger A."/>
            <person name="Honan T."/>
            <person name="Huard M.D."/>
            <person name="Hughes L."/>
            <person name="Hurhula B."/>
            <person name="Husby M.E."/>
            <person name="Kamat A."/>
            <person name="Kanga B."/>
            <person name="Kashin S."/>
            <person name="Khazanovich D."/>
            <person name="Kisner P."/>
            <person name="Lance K."/>
            <person name="Lara M."/>
            <person name="Lee W."/>
            <person name="Lennon N."/>
            <person name="Letendre F."/>
            <person name="LeVine R."/>
            <person name="Lipovsky A."/>
            <person name="Liu X."/>
            <person name="Liu J."/>
            <person name="Liu S."/>
            <person name="Lokyitsang T."/>
            <person name="Lokyitsang Y."/>
            <person name="Lubonja R."/>
            <person name="Lui A."/>
            <person name="MacDonald P."/>
            <person name="Magnisalis V."/>
            <person name="Maru K."/>
            <person name="Matthews C."/>
            <person name="McCusker W."/>
            <person name="McDonough S."/>
            <person name="Mehta T."/>
            <person name="Meldrim J."/>
            <person name="Meneus L."/>
            <person name="Mihai O."/>
            <person name="Mihalev A."/>
            <person name="Mihova T."/>
            <person name="Mittelman R."/>
            <person name="Mlenga V."/>
            <person name="Montmayeur A."/>
            <person name="Mulrain L."/>
            <person name="Navidi A."/>
            <person name="Naylor J."/>
            <person name="Negash T."/>
            <person name="Nguyen T."/>
            <person name="Nguyen N."/>
            <person name="Nicol R."/>
            <person name="Norbu C."/>
            <person name="Norbu N."/>
            <person name="Novod N."/>
            <person name="O'Neill B."/>
            <person name="Osman S."/>
            <person name="Markiewicz E."/>
            <person name="Oyono O.L."/>
            <person name="Patti C."/>
            <person name="Phunkhang P."/>
            <person name="Pierre F."/>
            <person name="Priest M."/>
            <person name="Raghuraman S."/>
            <person name="Rege F."/>
            <person name="Reyes R."/>
            <person name="Rise C."/>
            <person name="Rogov P."/>
            <person name="Ross K."/>
            <person name="Ryan E."/>
            <person name="Settipalli S."/>
            <person name="Shea T."/>
            <person name="Sherpa N."/>
            <person name="Shi L."/>
            <person name="Shih D."/>
            <person name="Sparrow T."/>
            <person name="Spaulding J."/>
            <person name="Stalker J."/>
            <person name="Stange-Thomann N."/>
            <person name="Stavropoulos S."/>
            <person name="Stone C."/>
            <person name="Strader C."/>
            <person name="Tesfaye S."/>
            <person name="Thomson T."/>
            <person name="Thoulutsang Y."/>
            <person name="Thoulutsang D."/>
            <person name="Topham K."/>
            <person name="Topping I."/>
            <person name="Tsamla T."/>
            <person name="Vassiliev H."/>
            <person name="Vo A."/>
            <person name="Wangchuk T."/>
            <person name="Wangdi T."/>
            <person name="Weiand M."/>
            <person name="Wilkinson J."/>
            <person name="Wilson A."/>
            <person name="Yadav S."/>
            <person name="Young G."/>
            <person name="Yu Q."/>
            <person name="Zembek L."/>
            <person name="Zhong D."/>
            <person name="Zimmer A."/>
            <person name="Zwirko Z."/>
            <person name="Jaffe D.B."/>
            <person name="Alvarez P."/>
            <person name="Brockman W."/>
            <person name="Butler J."/>
            <person name="Chin C."/>
            <person name="Gnerre S."/>
            <person name="Grabherr M."/>
            <person name="Kleber M."/>
            <person name="Mauceli E."/>
            <person name="MacCallum I."/>
        </authorList>
    </citation>
    <scope>NUCLEOTIDE SEQUENCE [LARGE SCALE GENOMIC DNA]</scope>
    <source>
        <strain evidence="3">Tai18E2 / Tucson 14021-0261.01</strain>
    </source>
</reference>
<protein>
    <recommendedName>
        <fullName evidence="1">CHK kinase-like domain-containing protein</fullName>
    </recommendedName>
</protein>
<dbReference type="Pfam" id="PF02958">
    <property type="entry name" value="EcKL"/>
    <property type="match status" value="1"/>
</dbReference>
<organism evidence="2 3">
    <name type="scientific">Drosophila yakuba</name>
    <name type="common">Fruit fly</name>
    <dbReference type="NCBI Taxonomy" id="7245"/>
    <lineage>
        <taxon>Eukaryota</taxon>
        <taxon>Metazoa</taxon>
        <taxon>Ecdysozoa</taxon>
        <taxon>Arthropoda</taxon>
        <taxon>Hexapoda</taxon>
        <taxon>Insecta</taxon>
        <taxon>Pterygota</taxon>
        <taxon>Neoptera</taxon>
        <taxon>Endopterygota</taxon>
        <taxon>Diptera</taxon>
        <taxon>Brachycera</taxon>
        <taxon>Muscomorpha</taxon>
        <taxon>Ephydroidea</taxon>
        <taxon>Drosophilidae</taxon>
        <taxon>Drosophila</taxon>
        <taxon>Sophophora</taxon>
    </lineage>
</organism>
<dbReference type="HOGENOM" id="CLU_010718_0_2_1"/>
<dbReference type="Proteomes" id="UP000002282">
    <property type="component" value="Chromosome X"/>
</dbReference>
<evidence type="ECO:0000313" key="3">
    <source>
        <dbReference type="Proteomes" id="UP000002282"/>
    </source>
</evidence>
<dbReference type="KEGG" id="dya:Dyak_GE17710"/>
<evidence type="ECO:0000313" key="2">
    <source>
        <dbReference type="EMBL" id="EDX02681.1"/>
    </source>
</evidence>
<dbReference type="InterPro" id="IPR004119">
    <property type="entry name" value="EcKL"/>
</dbReference>
<keyword evidence="3" id="KW-1185">Reference proteome</keyword>
<feature type="domain" description="CHK kinase-like" evidence="1">
    <location>
        <begin position="134"/>
        <end position="329"/>
    </location>
</feature>
<accession>B4Q2U7</accession>
<dbReference type="PANTHER" id="PTHR11012">
    <property type="entry name" value="PROTEIN KINASE-LIKE DOMAIN-CONTAINING"/>
    <property type="match status" value="1"/>
</dbReference>
<dbReference type="InterPro" id="IPR015897">
    <property type="entry name" value="CHK_kinase-like"/>
</dbReference>
<dbReference type="eggNOG" id="ENOG502RXUB">
    <property type="taxonomic scope" value="Eukaryota"/>
</dbReference>
<dbReference type="SMART" id="SM00587">
    <property type="entry name" value="CHK"/>
    <property type="match status" value="1"/>
</dbReference>
<dbReference type="Gene3D" id="3.90.1200.10">
    <property type="match status" value="1"/>
</dbReference>
<dbReference type="OrthoDB" id="8250698at2759"/>
<dbReference type="EMBL" id="CM000162">
    <property type="protein sequence ID" value="EDX02681.1"/>
    <property type="molecule type" value="Genomic_DNA"/>
</dbReference>
<keyword evidence="2" id="KW-0808">Transferase</keyword>
<reference evidence="2 3" key="2">
    <citation type="journal article" date="2007" name="PLoS Biol.">
        <title>Principles of genome evolution in the Drosophila melanogaster species group.</title>
        <authorList>
            <person name="Ranz J.M."/>
            <person name="Maurin D."/>
            <person name="Chan Y.S."/>
            <person name="von Grotthuss M."/>
            <person name="Hillier L.W."/>
            <person name="Roote J."/>
            <person name="Ashburner M."/>
            <person name="Bergman C.M."/>
        </authorList>
    </citation>
    <scope>NUCLEOTIDE SEQUENCE [LARGE SCALE GENOMIC DNA]</scope>
    <source>
        <strain evidence="3">Tai18E2 / Tucson 14021-0261.01</strain>
    </source>
</reference>
<dbReference type="SUPFAM" id="SSF56112">
    <property type="entry name" value="Protein kinase-like (PK-like)"/>
    <property type="match status" value="1"/>
</dbReference>
<evidence type="ECO:0000259" key="1">
    <source>
        <dbReference type="SMART" id="SM00587"/>
    </source>
</evidence>
<dbReference type="AlphaFoldDB" id="B4Q2U7"/>
<gene>
    <name evidence="2" type="primary">Dyak\GE17710</name>
    <name evidence="2" type="synonym">dyak_GLEANR_19016</name>
    <name evidence="2" type="synonym">GE17710</name>
    <name evidence="2" type="ORF">Dyak_GE17710</name>
</gene>
<proteinExistence type="predicted"/>
<name>B4Q2U7_DROYA</name>